<accession>A0A918M125</accession>
<dbReference type="Pfam" id="PF00881">
    <property type="entry name" value="Nitroreductase"/>
    <property type="match status" value="1"/>
</dbReference>
<comment type="caution">
    <text evidence="2">The sequence shown here is derived from an EMBL/GenBank/DDBJ whole genome shotgun (WGS) entry which is preliminary data.</text>
</comment>
<dbReference type="EMBL" id="BMSA01000068">
    <property type="protein sequence ID" value="GGU00544.1"/>
    <property type="molecule type" value="Genomic_DNA"/>
</dbReference>
<dbReference type="CDD" id="cd02142">
    <property type="entry name" value="McbC_SagB-like_oxidoreductase"/>
    <property type="match status" value="1"/>
</dbReference>
<dbReference type="Gene3D" id="3.40.109.10">
    <property type="entry name" value="NADH Oxidase"/>
    <property type="match status" value="1"/>
</dbReference>
<name>A0A918M125_9ACTN</name>
<gene>
    <name evidence="2" type="ORF">GCM10010226_91740</name>
</gene>
<dbReference type="Proteomes" id="UP000646776">
    <property type="component" value="Unassembled WGS sequence"/>
</dbReference>
<dbReference type="InterPro" id="IPR020051">
    <property type="entry name" value="SagB-type_dehydrogenase"/>
</dbReference>
<dbReference type="AlphaFoldDB" id="A0A918M125"/>
<evidence type="ECO:0000313" key="2">
    <source>
        <dbReference type="EMBL" id="GGU00544.1"/>
    </source>
</evidence>
<evidence type="ECO:0000259" key="1">
    <source>
        <dbReference type="Pfam" id="PF00881"/>
    </source>
</evidence>
<reference evidence="2" key="2">
    <citation type="submission" date="2020-09" db="EMBL/GenBank/DDBJ databases">
        <authorList>
            <person name="Sun Q."/>
            <person name="Ohkuma M."/>
        </authorList>
    </citation>
    <scope>NUCLEOTIDE SEQUENCE</scope>
    <source>
        <strain evidence="2">JCM 4125</strain>
    </source>
</reference>
<dbReference type="PANTHER" id="PTHR43745:SF2">
    <property type="entry name" value="NITROREDUCTASE MJ1384-RELATED"/>
    <property type="match status" value="1"/>
</dbReference>
<dbReference type="InterPro" id="IPR029479">
    <property type="entry name" value="Nitroreductase"/>
</dbReference>
<evidence type="ECO:0000313" key="3">
    <source>
        <dbReference type="Proteomes" id="UP000646776"/>
    </source>
</evidence>
<dbReference type="InterPro" id="IPR052544">
    <property type="entry name" value="Bacteriocin_Proc_Enz"/>
</dbReference>
<sequence>MAARTEVDRLISTAILVSDESGEQRDLFSGKALWDEYRWSDAFSYHASTDAIPRIDYGQRDGLRQDVALMREYADAEAPPSIYMPAVSTRVTPLPEPGRTLGVSVTDALEEIPHGTFGATAPLDMFTLSRILWFGFGQTGTKKLPVTGEHITKVSPSGGSRHPTEAYVFALDIAGLARGVYHYGVKNHELEHVQDDLDEAWVAANIIKVPRWRIAAPAAVIVLTSRVQVSMYRYRESNSYRVMHYDAGHVLETASLVSNLLGQKNFRAFSMNEREVADVLRNDKLMNPVMSFMAIGWEG</sequence>
<dbReference type="PANTHER" id="PTHR43745">
    <property type="entry name" value="NITROREDUCTASE MJ1384-RELATED"/>
    <property type="match status" value="1"/>
</dbReference>
<dbReference type="InterPro" id="IPR000415">
    <property type="entry name" value="Nitroreductase-like"/>
</dbReference>
<organism evidence="2 3">
    <name type="scientific">Streptomyces phaeofaciens</name>
    <dbReference type="NCBI Taxonomy" id="68254"/>
    <lineage>
        <taxon>Bacteria</taxon>
        <taxon>Bacillati</taxon>
        <taxon>Actinomycetota</taxon>
        <taxon>Actinomycetes</taxon>
        <taxon>Kitasatosporales</taxon>
        <taxon>Streptomycetaceae</taxon>
        <taxon>Streptomyces</taxon>
    </lineage>
</organism>
<proteinExistence type="predicted"/>
<keyword evidence="3" id="KW-1185">Reference proteome</keyword>
<dbReference type="GO" id="GO:0016491">
    <property type="term" value="F:oxidoreductase activity"/>
    <property type="evidence" value="ECO:0007669"/>
    <property type="project" value="InterPro"/>
</dbReference>
<feature type="domain" description="Nitroreductase" evidence="1">
    <location>
        <begin position="122"/>
        <end position="297"/>
    </location>
</feature>
<dbReference type="NCBIfam" id="TIGR03605">
    <property type="entry name" value="antibiot_sagB"/>
    <property type="match status" value="1"/>
</dbReference>
<protein>
    <recommendedName>
        <fullName evidence="1">Nitroreductase domain-containing protein</fullName>
    </recommendedName>
</protein>
<reference evidence="2" key="1">
    <citation type="journal article" date="2014" name="Int. J. Syst. Evol. Microbiol.">
        <title>Complete genome sequence of Corynebacterium casei LMG S-19264T (=DSM 44701T), isolated from a smear-ripened cheese.</title>
        <authorList>
            <consortium name="US DOE Joint Genome Institute (JGI-PGF)"/>
            <person name="Walter F."/>
            <person name="Albersmeier A."/>
            <person name="Kalinowski J."/>
            <person name="Ruckert C."/>
        </authorList>
    </citation>
    <scope>NUCLEOTIDE SEQUENCE</scope>
    <source>
        <strain evidence="2">JCM 4125</strain>
    </source>
</reference>